<protein>
    <submittedName>
        <fullName evidence="1">DNA polymerase</fullName>
    </submittedName>
</protein>
<dbReference type="Gene3D" id="1.10.150.20">
    <property type="entry name" value="5' to 3' exonuclease, C-terminal subdomain"/>
    <property type="match status" value="1"/>
</dbReference>
<sequence length="320" mass="35985">MAKPAWLEKVQERAAETAEPLVPPVEEVRQGRVINIDGDYLAYFAAGGDEMKPEVAKSVAVDRIAAARELVGAEHSILQLTSRDSTKGQRFLVSVTTPYQGQRQSGRKPKNWEVVREFLEGADVGLLGCRRVSWIDREADDGFARSAYESPAPADLVAHFTADKDMRMLPGIHLNWKDFTRTVVPAGAYDVVGEYDGKQYGHKWFWTQMLTGDTADHIQGIPKLGEVGAGKLLAGTTCNAEGWEVVARRYNDQWELGWELKFVEMATLLWLRKANYLHDFARILHKEARTILAPAIREQQKRVDAEQAKLDALNEDPPWQ</sequence>
<proteinExistence type="predicted"/>
<evidence type="ECO:0000313" key="2">
    <source>
        <dbReference type="Proteomes" id="UP000694260"/>
    </source>
</evidence>
<organism evidence="1 2">
    <name type="scientific">Ralstonia phage vB_RsoP_BMB50</name>
    <dbReference type="NCBI Taxonomy" id="2834269"/>
    <lineage>
        <taxon>Viruses</taxon>
        <taxon>Duplodnaviria</taxon>
        <taxon>Heunggongvirae</taxon>
        <taxon>Uroviricota</taxon>
        <taxon>Caudoviricetes</taxon>
        <taxon>Autographivirales</taxon>
        <taxon>Autonotataviridae</taxon>
        <taxon>Okabevirinae</taxon>
        <taxon>Hongshanvirus</taxon>
        <taxon>Hongshanvirus BMB50</taxon>
    </lineage>
</organism>
<dbReference type="EMBL" id="MW965453">
    <property type="protein sequence ID" value="QVE65535.1"/>
    <property type="molecule type" value="Genomic_DNA"/>
</dbReference>
<reference evidence="1" key="1">
    <citation type="submission" date="2021-04" db="EMBL/GenBank/DDBJ databases">
        <title>Genomic characterization of the novel lytic bacteriophage vB_RsoP_BMB50 infecting Ralstonia solanacearum.</title>
        <authorList>
            <person name="Wang K."/>
            <person name="Liu Q."/>
            <person name="Dong Z."/>
            <person name="Sun M."/>
            <person name="Peng D."/>
        </authorList>
    </citation>
    <scope>NUCLEOTIDE SEQUENCE</scope>
</reference>
<keyword evidence="2" id="KW-1185">Reference proteome</keyword>
<accession>A0A8E5KHD9</accession>
<name>A0A8E5KHD9_9CAUD</name>
<dbReference type="Proteomes" id="UP000694260">
    <property type="component" value="Segment"/>
</dbReference>
<dbReference type="InterPro" id="IPR036279">
    <property type="entry name" value="5-3_exonuclease_C_sf"/>
</dbReference>
<evidence type="ECO:0000313" key="1">
    <source>
        <dbReference type="EMBL" id="QVE65535.1"/>
    </source>
</evidence>
<dbReference type="SUPFAM" id="SSF47807">
    <property type="entry name" value="5' to 3' exonuclease, C-terminal subdomain"/>
    <property type="match status" value="1"/>
</dbReference>